<feature type="transmembrane region" description="Helical" evidence="5">
    <location>
        <begin position="155"/>
        <end position="178"/>
    </location>
</feature>
<protein>
    <submittedName>
        <fullName evidence="7">MFS transporter</fullName>
    </submittedName>
</protein>
<evidence type="ECO:0000256" key="2">
    <source>
        <dbReference type="ARBA" id="ARBA00022692"/>
    </source>
</evidence>
<feature type="transmembrane region" description="Helical" evidence="5">
    <location>
        <begin position="334"/>
        <end position="357"/>
    </location>
</feature>
<feature type="transmembrane region" description="Helical" evidence="5">
    <location>
        <begin position="363"/>
        <end position="381"/>
    </location>
</feature>
<comment type="caution">
    <text evidence="7">The sequence shown here is derived from an EMBL/GenBank/DDBJ whole genome shotgun (WGS) entry which is preliminary data.</text>
</comment>
<reference evidence="7 8" key="1">
    <citation type="submission" date="2024-07" db="EMBL/GenBank/DDBJ databases">
        <title>Draft Genome Sequence of Ferrimicrobium acidiphilum Strain YE2023, Isolated from a Pulp of Bioleach Reactor.</title>
        <authorList>
            <person name="Elkina Y.A."/>
            <person name="Bulaeva A.G."/>
            <person name="Beletsky A.V."/>
            <person name="Mardanov A.V."/>
        </authorList>
    </citation>
    <scope>NUCLEOTIDE SEQUENCE [LARGE SCALE GENOMIC DNA]</scope>
    <source>
        <strain evidence="7 8">YE2023</strain>
    </source>
</reference>
<evidence type="ECO:0000256" key="3">
    <source>
        <dbReference type="ARBA" id="ARBA00022989"/>
    </source>
</evidence>
<dbReference type="InterPro" id="IPR036259">
    <property type="entry name" value="MFS_trans_sf"/>
</dbReference>
<feature type="transmembrane region" description="Helical" evidence="5">
    <location>
        <begin position="131"/>
        <end position="149"/>
    </location>
</feature>
<accession>A0ABV3Y4Q3</accession>
<sequence>MPTKRLPSLLLAIVAGVGVANTYYLQPLLHVVSVSLHLSGGNAGFLVTVTQAGFVLGLAVLLPLGDRFDRRLLIVVALALAGLFDLGAGLVSGVIPFGASLIGVGVFSVVAQLAVTYVAAAAPVETRASEIAKVMAGLLAGIVLARTYSGALSDLAGYHSVFLVAAAASVILAAIVWVRLPVEPAKDSLAFGAMWRDGILLLRTEPILRLRSFLGMLSFGSFSIFWTTMAFALSAHPYHLSSGLIGLFGFAGLAGVLSARVVGALADRGHAALTTVISFSLIALSYLAFYLTHDSLVIFIVLTATLDAGIQGAQLSNQSLIYRLAPGAQGRITMVYMVFYFVGGVIGSSLASILYGIGGWGDVTIAGTLAGGLGLVVWGIFATRERRWVNAIDHEGATMQIGQECGD</sequence>
<dbReference type="Pfam" id="PF07690">
    <property type="entry name" value="MFS_1"/>
    <property type="match status" value="1"/>
</dbReference>
<dbReference type="PROSITE" id="PS50850">
    <property type="entry name" value="MFS"/>
    <property type="match status" value="1"/>
</dbReference>
<feature type="transmembrane region" description="Helical" evidence="5">
    <location>
        <begin position="72"/>
        <end position="91"/>
    </location>
</feature>
<dbReference type="Gene3D" id="1.20.1250.20">
    <property type="entry name" value="MFS general substrate transporter like domains"/>
    <property type="match status" value="1"/>
</dbReference>
<keyword evidence="2 5" id="KW-0812">Transmembrane</keyword>
<dbReference type="PANTHER" id="PTHR42910">
    <property type="entry name" value="TRANSPORTER SCO4007-RELATED"/>
    <property type="match status" value="1"/>
</dbReference>
<evidence type="ECO:0000313" key="8">
    <source>
        <dbReference type="Proteomes" id="UP001560267"/>
    </source>
</evidence>
<dbReference type="InterPro" id="IPR020846">
    <property type="entry name" value="MFS_dom"/>
</dbReference>
<feature type="transmembrane region" description="Helical" evidence="5">
    <location>
        <begin position="213"/>
        <end position="233"/>
    </location>
</feature>
<comment type="subcellular location">
    <subcellularLocation>
        <location evidence="1">Cell membrane</location>
        <topology evidence="1">Multi-pass membrane protein</topology>
    </subcellularLocation>
</comment>
<feature type="transmembrane region" description="Helical" evidence="5">
    <location>
        <begin position="239"/>
        <end position="259"/>
    </location>
</feature>
<evidence type="ECO:0000256" key="5">
    <source>
        <dbReference type="SAM" id="Phobius"/>
    </source>
</evidence>
<evidence type="ECO:0000259" key="6">
    <source>
        <dbReference type="PROSITE" id="PS50850"/>
    </source>
</evidence>
<dbReference type="Proteomes" id="UP001560267">
    <property type="component" value="Unassembled WGS sequence"/>
</dbReference>
<gene>
    <name evidence="7" type="ORF">AB6A68_09845</name>
</gene>
<evidence type="ECO:0000313" key="7">
    <source>
        <dbReference type="EMBL" id="MEX6430134.1"/>
    </source>
</evidence>
<evidence type="ECO:0000256" key="1">
    <source>
        <dbReference type="ARBA" id="ARBA00004651"/>
    </source>
</evidence>
<dbReference type="InterPro" id="IPR011701">
    <property type="entry name" value="MFS"/>
</dbReference>
<dbReference type="EMBL" id="JBFSHR010000037">
    <property type="protein sequence ID" value="MEX6430134.1"/>
    <property type="molecule type" value="Genomic_DNA"/>
</dbReference>
<dbReference type="PANTHER" id="PTHR42910:SF1">
    <property type="entry name" value="MAJOR FACILITATOR SUPERFAMILY (MFS) PROFILE DOMAIN-CONTAINING PROTEIN"/>
    <property type="match status" value="1"/>
</dbReference>
<proteinExistence type="predicted"/>
<keyword evidence="4 5" id="KW-0472">Membrane</keyword>
<dbReference type="CDD" id="cd17324">
    <property type="entry name" value="MFS_NepI_like"/>
    <property type="match status" value="1"/>
</dbReference>
<name>A0ABV3Y4Q3_9ACTN</name>
<keyword evidence="3 5" id="KW-1133">Transmembrane helix</keyword>
<dbReference type="SUPFAM" id="SSF103473">
    <property type="entry name" value="MFS general substrate transporter"/>
    <property type="match status" value="1"/>
</dbReference>
<keyword evidence="8" id="KW-1185">Reference proteome</keyword>
<feature type="transmembrane region" description="Helical" evidence="5">
    <location>
        <begin position="295"/>
        <end position="313"/>
    </location>
</feature>
<feature type="transmembrane region" description="Helical" evidence="5">
    <location>
        <begin position="44"/>
        <end position="65"/>
    </location>
</feature>
<evidence type="ECO:0000256" key="4">
    <source>
        <dbReference type="ARBA" id="ARBA00023136"/>
    </source>
</evidence>
<dbReference type="RefSeq" id="WP_369084660.1">
    <property type="nucleotide sequence ID" value="NZ_JBFSHR010000037.1"/>
</dbReference>
<feature type="transmembrane region" description="Helical" evidence="5">
    <location>
        <begin position="271"/>
        <end position="289"/>
    </location>
</feature>
<feature type="transmembrane region" description="Helical" evidence="5">
    <location>
        <begin position="97"/>
        <end position="119"/>
    </location>
</feature>
<organism evidence="7 8">
    <name type="scientific">Ferrimicrobium acidiphilum</name>
    <dbReference type="NCBI Taxonomy" id="121039"/>
    <lineage>
        <taxon>Bacteria</taxon>
        <taxon>Bacillati</taxon>
        <taxon>Actinomycetota</taxon>
        <taxon>Acidimicrobiia</taxon>
        <taxon>Acidimicrobiales</taxon>
        <taxon>Acidimicrobiaceae</taxon>
        <taxon>Ferrimicrobium</taxon>
    </lineage>
</organism>
<feature type="domain" description="Major facilitator superfamily (MFS) profile" evidence="6">
    <location>
        <begin position="7"/>
        <end position="386"/>
    </location>
</feature>